<name>A9NGC6_ACHLI</name>
<dbReference type="GeneID" id="41338949"/>
<evidence type="ECO:0000313" key="6">
    <source>
        <dbReference type="Proteomes" id="UP000008558"/>
    </source>
</evidence>
<dbReference type="AlphaFoldDB" id="A9NGC6"/>
<dbReference type="CDD" id="cd00845">
    <property type="entry name" value="MPP_UshA_N_like"/>
    <property type="match status" value="1"/>
</dbReference>
<dbReference type="InterPro" id="IPR006179">
    <property type="entry name" value="5_nucleotidase/apyrase"/>
</dbReference>
<dbReference type="SUPFAM" id="SSF56300">
    <property type="entry name" value="Metallo-dependent phosphatases"/>
    <property type="match status" value="1"/>
</dbReference>
<keyword evidence="2" id="KW-0547">Nucleotide-binding</keyword>
<dbReference type="Gene3D" id="3.60.21.10">
    <property type="match status" value="1"/>
</dbReference>
<dbReference type="Pfam" id="PF02872">
    <property type="entry name" value="5_nucleotid_C"/>
    <property type="match status" value="1"/>
</dbReference>
<dbReference type="PANTHER" id="PTHR11575">
    <property type="entry name" value="5'-NUCLEOTIDASE-RELATED"/>
    <property type="match status" value="1"/>
</dbReference>
<feature type="signal peptide" evidence="2">
    <location>
        <begin position="1"/>
        <end position="23"/>
    </location>
</feature>
<gene>
    <name evidence="5" type="ordered locus">ACL_0791</name>
</gene>
<dbReference type="PROSITE" id="PS51257">
    <property type="entry name" value="PROKAR_LIPOPROTEIN"/>
    <property type="match status" value="1"/>
</dbReference>
<dbReference type="STRING" id="441768.ACL_0791"/>
<dbReference type="InterPro" id="IPR029052">
    <property type="entry name" value="Metallo-depent_PP-like"/>
</dbReference>
<keyword evidence="6" id="KW-1185">Reference proteome</keyword>
<evidence type="ECO:0000313" key="5">
    <source>
        <dbReference type="EMBL" id="ABX81406.1"/>
    </source>
</evidence>
<dbReference type="PANTHER" id="PTHR11575:SF24">
    <property type="entry name" value="5'-NUCLEOTIDASE"/>
    <property type="match status" value="1"/>
</dbReference>
<protein>
    <submittedName>
        <fullName evidence="5">5'-nucleosidase-related, surface-anchored protein</fullName>
    </submittedName>
</protein>
<evidence type="ECO:0000256" key="1">
    <source>
        <dbReference type="ARBA" id="ARBA00022729"/>
    </source>
</evidence>
<dbReference type="GO" id="GO:0009166">
    <property type="term" value="P:nucleotide catabolic process"/>
    <property type="evidence" value="ECO:0007669"/>
    <property type="project" value="InterPro"/>
</dbReference>
<keyword evidence="1 2" id="KW-0732">Signal</keyword>
<dbReference type="eggNOG" id="COG0737">
    <property type="taxonomic scope" value="Bacteria"/>
</dbReference>
<sequence length="574" mass="64468">MKKIMSFIVLSLVLILISCQTLGDSPGEDTIIFEVADDIEYVIGEERPIYLEYVTAKDINNITFIHFVTYDDSLVNYEVEGEYQVTFELDYEDYHKAITVDVRVVSTSTTVNLDLNIFYINDFHGAVLNNEEQIGLSRIGNLIMDEKNNNPDTTLFLAGGDILQGQLISNWYDGASTIELLNDMELDAFVAGNHEFDWGVDVLTQYFNGQNDLQANFPLLGANVYEKSSNEMVEGFEPYTIIEKSGINVAVIGTVGFGLESSIAYARIKDYKFIDPVERVMYFAHKARTEDDADIVVVINHADDDGFNNSIANLKGDYKVDAIFNGHTHRYYTRTINNVPVMQSGANGSHVGHVTLNYDSKQGVYNFTQANLTQFTEERLNVEQSSIKFKIDNFYNEISGLYDPIMISGENIERSSLSNYIGKLMQSKFGADVGLHNTGGTRDSISNGESLSYAKLHAISPFDNTVVLIDVTGEELWDAIGGENAYFRTGLSMNDIQMQSTYKLALNDYIFGSKWFLRDKPAVFTGVTVLDLFVETVENQSSVYETWTSTLPIMFNQNVSLFAHLITYSSQIHI</sequence>
<feature type="chain" id="PRO_5005122131" evidence="2">
    <location>
        <begin position="24"/>
        <end position="574"/>
    </location>
</feature>
<feature type="domain" description="Calcineurin-like phosphoesterase" evidence="3">
    <location>
        <begin position="117"/>
        <end position="331"/>
    </location>
</feature>
<dbReference type="InterPro" id="IPR008334">
    <property type="entry name" value="5'-Nucleotdase_C"/>
</dbReference>
<accession>A9NGC6</accession>
<dbReference type="SUPFAM" id="SSF55816">
    <property type="entry name" value="5'-nucleotidase (syn. UDP-sugar hydrolase), C-terminal domain"/>
    <property type="match status" value="1"/>
</dbReference>
<evidence type="ECO:0000259" key="3">
    <source>
        <dbReference type="Pfam" id="PF00149"/>
    </source>
</evidence>
<dbReference type="GO" id="GO:0016787">
    <property type="term" value="F:hydrolase activity"/>
    <property type="evidence" value="ECO:0007669"/>
    <property type="project" value="UniProtKB-KW"/>
</dbReference>
<evidence type="ECO:0000256" key="2">
    <source>
        <dbReference type="RuleBase" id="RU362119"/>
    </source>
</evidence>
<feature type="domain" description="5'-Nucleotidase C-terminal" evidence="4">
    <location>
        <begin position="410"/>
        <end position="481"/>
    </location>
</feature>
<dbReference type="KEGG" id="acl:ACL_0791"/>
<dbReference type="HOGENOM" id="CLU_476222_0_0_14"/>
<dbReference type="EMBL" id="CP000896">
    <property type="protein sequence ID" value="ABX81406.1"/>
    <property type="molecule type" value="Genomic_DNA"/>
</dbReference>
<dbReference type="RefSeq" id="WP_012242737.1">
    <property type="nucleotide sequence ID" value="NC_010163.1"/>
</dbReference>
<dbReference type="OrthoDB" id="9801679at2"/>
<dbReference type="PRINTS" id="PR01607">
    <property type="entry name" value="APYRASEFAMLY"/>
</dbReference>
<evidence type="ECO:0000259" key="4">
    <source>
        <dbReference type="Pfam" id="PF02872"/>
    </source>
</evidence>
<dbReference type="InterPro" id="IPR004843">
    <property type="entry name" value="Calcineurin-like_PHP"/>
</dbReference>
<dbReference type="InterPro" id="IPR036907">
    <property type="entry name" value="5'-Nucleotdase_C_sf"/>
</dbReference>
<dbReference type="GO" id="GO:0000166">
    <property type="term" value="F:nucleotide binding"/>
    <property type="evidence" value="ECO:0007669"/>
    <property type="project" value="UniProtKB-KW"/>
</dbReference>
<reference evidence="5 6" key="1">
    <citation type="journal article" date="2011" name="J. Bacteriol.">
        <title>Complete genome and proteome of Acholeplasma laidlawii.</title>
        <authorList>
            <person name="Lazarev V.N."/>
            <person name="Levitskii S.A."/>
            <person name="Basovskii Y.I."/>
            <person name="Chukin M.M."/>
            <person name="Akopian T.A."/>
            <person name="Vereshchagin V.V."/>
            <person name="Kostrjukova E.S."/>
            <person name="Kovaleva G.Y."/>
            <person name="Kazanov M.D."/>
            <person name="Malko D.B."/>
            <person name="Vitreschak A.G."/>
            <person name="Sernova N.V."/>
            <person name="Gelfand M.S."/>
            <person name="Demina I.A."/>
            <person name="Serebryakova M.V."/>
            <person name="Galyamina M.A."/>
            <person name="Vtyurin N.N."/>
            <person name="Rogov S.I."/>
            <person name="Alexeev D.G."/>
            <person name="Ladygina V.G."/>
            <person name="Govorun V.M."/>
        </authorList>
    </citation>
    <scope>NUCLEOTIDE SEQUENCE [LARGE SCALE GENOMIC DNA]</scope>
    <source>
        <strain evidence="5 6">PG-8A</strain>
    </source>
</reference>
<dbReference type="Proteomes" id="UP000008558">
    <property type="component" value="Chromosome"/>
</dbReference>
<organism evidence="5 6">
    <name type="scientific">Acholeplasma laidlawii (strain PG-8A)</name>
    <dbReference type="NCBI Taxonomy" id="441768"/>
    <lineage>
        <taxon>Bacteria</taxon>
        <taxon>Bacillati</taxon>
        <taxon>Mycoplasmatota</taxon>
        <taxon>Mollicutes</taxon>
        <taxon>Acholeplasmatales</taxon>
        <taxon>Acholeplasmataceae</taxon>
        <taxon>Acholeplasma</taxon>
    </lineage>
</organism>
<keyword evidence="2" id="KW-0378">Hydrolase</keyword>
<dbReference type="Pfam" id="PF00149">
    <property type="entry name" value="Metallophos"/>
    <property type="match status" value="1"/>
</dbReference>
<proteinExistence type="inferred from homology"/>
<dbReference type="Gene3D" id="3.90.780.10">
    <property type="entry name" value="5'-Nucleotidase, C-terminal domain"/>
    <property type="match status" value="1"/>
</dbReference>
<comment type="similarity">
    <text evidence="2">Belongs to the 5'-nucleotidase family.</text>
</comment>